<sequence length="566" mass="62877">MKKSVLAASVIGALAAAWLGGTWYSGKMLQAQYATQIEEINKTIGFYLPPSGEVTIRYQNISYQRGFFSAEIQDKLVLSDKDGQKEMLLDSTIQHGPLPLANLAKFNLTPVLATGSAKLGENAWVKPWFELSKGQNPLTADFSIGYHDRIVSQIRIAALEYLKDNIMFNMSEVVIDSDTNLQGIGDVKLNWDRLSFTEKADNENSFENRTLRVDGITLDSALQPTPWQDLAVGTQTLAIKAMALDIQLTEQSDSYAEPIDIKLHELVLTGESKLSDGFFDVLFQFNLDKILLLNKHDLGKLYFDVALKHVDGQALNDLTDAFNAPPVDGQMAPAQYEKAQSAVSTLLEKTPELQFSPLAWRNSGGISRLNLDLGIHFPKTDDTDEITTSALLQYLSKFDFNAEIDKKMLQQLLTQIASIRNEMEQNGLPPEQAAQEADESYRDLLQQLAESGLFIETPDAFSAKAWLENGQLTYNGEVVAQETLDQAVLTALFVFAQAFYSDSDDEYYDSLYDESDGEAAAFGEEDGELFLPSDEYDLSIPDLSPSDLEGLPPVIPQHMPQHIPQQ</sequence>
<feature type="region of interest" description="Disordered" evidence="1">
    <location>
        <begin position="547"/>
        <end position="566"/>
    </location>
</feature>
<evidence type="ECO:0000256" key="1">
    <source>
        <dbReference type="SAM" id="MobiDB-lite"/>
    </source>
</evidence>
<protein>
    <submittedName>
        <fullName evidence="2">Uncharacterized conserved protein YdgA, DUF945 family</fullName>
    </submittedName>
</protein>
<dbReference type="InterPro" id="IPR010352">
    <property type="entry name" value="DUF945"/>
</dbReference>
<dbReference type="STRING" id="1122938.SAMN05660772_02020"/>
<dbReference type="AlphaFoldDB" id="A0A1W1UM72"/>
<evidence type="ECO:0000313" key="3">
    <source>
        <dbReference type="Proteomes" id="UP000192408"/>
    </source>
</evidence>
<organism evidence="2 3">
    <name type="scientific">Pasteurella testudinis DSM 23072</name>
    <dbReference type="NCBI Taxonomy" id="1122938"/>
    <lineage>
        <taxon>Bacteria</taxon>
        <taxon>Pseudomonadati</taxon>
        <taxon>Pseudomonadota</taxon>
        <taxon>Gammaproteobacteria</taxon>
        <taxon>Pasteurellales</taxon>
        <taxon>Pasteurellaceae</taxon>
        <taxon>Pasteurella</taxon>
    </lineage>
</organism>
<reference evidence="3" key="1">
    <citation type="submission" date="2017-04" db="EMBL/GenBank/DDBJ databases">
        <authorList>
            <person name="Varghese N."/>
            <person name="Submissions S."/>
        </authorList>
    </citation>
    <scope>NUCLEOTIDE SEQUENCE [LARGE SCALE GENOMIC DNA]</scope>
    <source>
        <strain evidence="3">DSM 23072</strain>
    </source>
</reference>
<dbReference type="EMBL" id="FWWV01000008">
    <property type="protein sequence ID" value="SMB82196.1"/>
    <property type="molecule type" value="Genomic_DNA"/>
</dbReference>
<keyword evidence="3" id="KW-1185">Reference proteome</keyword>
<name>A0A1W1UM72_9PAST</name>
<dbReference type="Proteomes" id="UP000192408">
    <property type="component" value="Unassembled WGS sequence"/>
</dbReference>
<proteinExistence type="predicted"/>
<feature type="compositionally biased region" description="Low complexity" evidence="1">
    <location>
        <begin position="556"/>
        <end position="566"/>
    </location>
</feature>
<dbReference type="RefSeq" id="WP_084256476.1">
    <property type="nucleotide sequence ID" value="NZ_FWWV01000008.1"/>
</dbReference>
<dbReference type="Pfam" id="PF06097">
    <property type="entry name" value="DUF945"/>
    <property type="match status" value="1"/>
</dbReference>
<accession>A0A1W1UM72</accession>
<evidence type="ECO:0000313" key="2">
    <source>
        <dbReference type="EMBL" id="SMB82196.1"/>
    </source>
</evidence>
<gene>
    <name evidence="2" type="ORF">SAMN05660772_02020</name>
</gene>